<gene>
    <name evidence="1" type="ORF">C8F04DRAFT_1262285</name>
</gene>
<dbReference type="Proteomes" id="UP001218188">
    <property type="component" value="Unassembled WGS sequence"/>
</dbReference>
<evidence type="ECO:0000313" key="2">
    <source>
        <dbReference type="Proteomes" id="UP001218188"/>
    </source>
</evidence>
<proteinExistence type="predicted"/>
<sequence>MNTALEERVQTFITCAMDCKSFYVGPLPLVGNEIAWENASKFPAAFAAVGDIALRTNVENIIVDLFGMDFEHRELLLAVLTSPTTVARLLLSEGSYEDMTPCPFIGMRKPEEVGESFRMYLATYLISLFTDFLALECP</sequence>
<evidence type="ECO:0000313" key="1">
    <source>
        <dbReference type="EMBL" id="KAJ7032119.1"/>
    </source>
</evidence>
<comment type="caution">
    <text evidence="1">The sequence shown here is derived from an EMBL/GenBank/DDBJ whole genome shotgun (WGS) entry which is preliminary data.</text>
</comment>
<reference evidence="1" key="1">
    <citation type="submission" date="2023-03" db="EMBL/GenBank/DDBJ databases">
        <title>Massive genome expansion in bonnet fungi (Mycena s.s.) driven by repeated elements and novel gene families across ecological guilds.</title>
        <authorList>
            <consortium name="Lawrence Berkeley National Laboratory"/>
            <person name="Harder C.B."/>
            <person name="Miyauchi S."/>
            <person name="Viragh M."/>
            <person name="Kuo A."/>
            <person name="Thoen E."/>
            <person name="Andreopoulos B."/>
            <person name="Lu D."/>
            <person name="Skrede I."/>
            <person name="Drula E."/>
            <person name="Henrissat B."/>
            <person name="Morin E."/>
            <person name="Kohler A."/>
            <person name="Barry K."/>
            <person name="LaButti K."/>
            <person name="Morin E."/>
            <person name="Salamov A."/>
            <person name="Lipzen A."/>
            <person name="Mereny Z."/>
            <person name="Hegedus B."/>
            <person name="Baldrian P."/>
            <person name="Stursova M."/>
            <person name="Weitz H."/>
            <person name="Taylor A."/>
            <person name="Grigoriev I.V."/>
            <person name="Nagy L.G."/>
            <person name="Martin F."/>
            <person name="Kauserud H."/>
        </authorList>
    </citation>
    <scope>NUCLEOTIDE SEQUENCE</scope>
    <source>
        <strain evidence="1">CBHHK200</strain>
    </source>
</reference>
<keyword evidence="2" id="KW-1185">Reference proteome</keyword>
<protein>
    <submittedName>
        <fullName evidence="1">Uncharacterized protein</fullName>
    </submittedName>
</protein>
<dbReference type="AlphaFoldDB" id="A0AAD6SQG2"/>
<dbReference type="EMBL" id="JARJCM010000076">
    <property type="protein sequence ID" value="KAJ7032119.1"/>
    <property type="molecule type" value="Genomic_DNA"/>
</dbReference>
<organism evidence="1 2">
    <name type="scientific">Mycena alexandri</name>
    <dbReference type="NCBI Taxonomy" id="1745969"/>
    <lineage>
        <taxon>Eukaryota</taxon>
        <taxon>Fungi</taxon>
        <taxon>Dikarya</taxon>
        <taxon>Basidiomycota</taxon>
        <taxon>Agaricomycotina</taxon>
        <taxon>Agaricomycetes</taxon>
        <taxon>Agaricomycetidae</taxon>
        <taxon>Agaricales</taxon>
        <taxon>Marasmiineae</taxon>
        <taxon>Mycenaceae</taxon>
        <taxon>Mycena</taxon>
    </lineage>
</organism>
<name>A0AAD6SQG2_9AGAR</name>
<accession>A0AAD6SQG2</accession>